<keyword evidence="2" id="KW-1133">Transmembrane helix</keyword>
<feature type="compositionally biased region" description="Low complexity" evidence="1">
    <location>
        <begin position="365"/>
        <end position="383"/>
    </location>
</feature>
<dbReference type="AlphaFoldDB" id="F4RZ94"/>
<evidence type="ECO:0000313" key="3">
    <source>
        <dbReference type="EMBL" id="EGG02292.1"/>
    </source>
</evidence>
<dbReference type="VEuPathDB" id="FungiDB:MELLADRAFT_72818"/>
<feature type="transmembrane region" description="Helical" evidence="2">
    <location>
        <begin position="46"/>
        <end position="67"/>
    </location>
</feature>
<dbReference type="KEGG" id="mlr:MELLADRAFT_72818"/>
<sequence>MIRPDETSVIKFVLSLPPTTNPYSATADYLESVSRPCSTLPIWSRWLIRLVLLSYVLMFFQTARPLYIRIKTRKFDIIGFNTLNLIKIDTANHLTAGYLLYSTLSIINLIWRDLSLSGYTSPIPSDFIDCTKSLVSLTLSWLFLWICISHSLLVRWKPLEEHPLEKARYMSPKSAWLLNGGFFVTILWPYVPVIFSSFRVVAEETKIVEVLKPVIIALRKSSHAYSPSDYNTLGLLSTLIPGREAFDHADSLVVPFRIVIFCYLISASILCIAYPPILLHTFKGMNQSGKTTASVRSQKGSVVIHSFLAFTSTLWNVPILIWTLEFQSYSFIYDSLWWTMIILGIDGILAITGNIIIFLTHSTAQSGSSSGSSSGSETCSDSSRAITFEDQKTMSVSSS</sequence>
<name>F4RZ94_MELLP</name>
<keyword evidence="4" id="KW-1185">Reference proteome</keyword>
<feature type="transmembrane region" description="Helical" evidence="2">
    <location>
        <begin position="175"/>
        <end position="195"/>
    </location>
</feature>
<feature type="transmembrane region" description="Helical" evidence="2">
    <location>
        <begin position="96"/>
        <end position="114"/>
    </location>
</feature>
<feature type="transmembrane region" description="Helical" evidence="2">
    <location>
        <begin position="336"/>
        <end position="359"/>
    </location>
</feature>
<proteinExistence type="predicted"/>
<gene>
    <name evidence="3" type="ORF">MELLADRAFT_72818</name>
</gene>
<dbReference type="HOGENOM" id="CLU_031649_1_0_1"/>
<dbReference type="OrthoDB" id="2506180at2759"/>
<protein>
    <recommendedName>
        <fullName evidence="5">G-protein coupled receptors family 1 profile domain-containing protein</fullName>
    </recommendedName>
</protein>
<evidence type="ECO:0000256" key="2">
    <source>
        <dbReference type="SAM" id="Phobius"/>
    </source>
</evidence>
<feature type="transmembrane region" description="Helical" evidence="2">
    <location>
        <begin position="134"/>
        <end position="154"/>
    </location>
</feature>
<reference evidence="4" key="1">
    <citation type="journal article" date="2011" name="Proc. Natl. Acad. Sci. U.S.A.">
        <title>Obligate biotrophy features unraveled by the genomic analysis of rust fungi.</title>
        <authorList>
            <person name="Duplessis S."/>
            <person name="Cuomo C.A."/>
            <person name="Lin Y.-C."/>
            <person name="Aerts A."/>
            <person name="Tisserant E."/>
            <person name="Veneault-Fourrey C."/>
            <person name="Joly D.L."/>
            <person name="Hacquard S."/>
            <person name="Amselem J."/>
            <person name="Cantarel B.L."/>
            <person name="Chiu R."/>
            <person name="Coutinho P.M."/>
            <person name="Feau N."/>
            <person name="Field M."/>
            <person name="Frey P."/>
            <person name="Gelhaye E."/>
            <person name="Goldberg J."/>
            <person name="Grabherr M.G."/>
            <person name="Kodira C.D."/>
            <person name="Kohler A."/>
            <person name="Kuees U."/>
            <person name="Lindquist E.A."/>
            <person name="Lucas S.M."/>
            <person name="Mago R."/>
            <person name="Mauceli E."/>
            <person name="Morin E."/>
            <person name="Murat C."/>
            <person name="Pangilinan J.L."/>
            <person name="Park R."/>
            <person name="Pearson M."/>
            <person name="Quesneville H."/>
            <person name="Rouhier N."/>
            <person name="Sakthikumar S."/>
            <person name="Salamov A.A."/>
            <person name="Schmutz J."/>
            <person name="Selles B."/>
            <person name="Shapiro H."/>
            <person name="Tanguay P."/>
            <person name="Tuskan G.A."/>
            <person name="Henrissat B."/>
            <person name="Van de Peer Y."/>
            <person name="Rouze P."/>
            <person name="Ellis J.G."/>
            <person name="Dodds P.N."/>
            <person name="Schein J.E."/>
            <person name="Zhong S."/>
            <person name="Hamelin R.C."/>
            <person name="Grigoriev I.V."/>
            <person name="Szabo L.J."/>
            <person name="Martin F."/>
        </authorList>
    </citation>
    <scope>NUCLEOTIDE SEQUENCE [LARGE SCALE GENOMIC DNA]</scope>
    <source>
        <strain evidence="4">98AG31 / pathotype 3-4-7</strain>
    </source>
</reference>
<evidence type="ECO:0000313" key="4">
    <source>
        <dbReference type="Proteomes" id="UP000001072"/>
    </source>
</evidence>
<dbReference type="RefSeq" id="XP_007414549.1">
    <property type="nucleotide sequence ID" value="XM_007414487.1"/>
</dbReference>
<keyword evidence="2" id="KW-0472">Membrane</keyword>
<organism evidence="4">
    <name type="scientific">Melampsora larici-populina (strain 98AG31 / pathotype 3-4-7)</name>
    <name type="common">Poplar leaf rust fungus</name>
    <dbReference type="NCBI Taxonomy" id="747676"/>
    <lineage>
        <taxon>Eukaryota</taxon>
        <taxon>Fungi</taxon>
        <taxon>Dikarya</taxon>
        <taxon>Basidiomycota</taxon>
        <taxon>Pucciniomycotina</taxon>
        <taxon>Pucciniomycetes</taxon>
        <taxon>Pucciniales</taxon>
        <taxon>Melampsoraceae</taxon>
        <taxon>Melampsora</taxon>
    </lineage>
</organism>
<dbReference type="InParanoid" id="F4RZ94"/>
<keyword evidence="2" id="KW-0812">Transmembrane</keyword>
<feature type="region of interest" description="Disordered" evidence="1">
    <location>
        <begin position="365"/>
        <end position="399"/>
    </location>
</feature>
<evidence type="ECO:0008006" key="5">
    <source>
        <dbReference type="Google" id="ProtNLM"/>
    </source>
</evidence>
<feature type="transmembrane region" description="Helical" evidence="2">
    <location>
        <begin position="302"/>
        <end position="324"/>
    </location>
</feature>
<accession>F4RZ94</accession>
<dbReference type="EMBL" id="GL883132">
    <property type="protein sequence ID" value="EGG02292.1"/>
    <property type="molecule type" value="Genomic_DNA"/>
</dbReference>
<feature type="transmembrane region" description="Helical" evidence="2">
    <location>
        <begin position="258"/>
        <end position="282"/>
    </location>
</feature>
<evidence type="ECO:0000256" key="1">
    <source>
        <dbReference type="SAM" id="MobiDB-lite"/>
    </source>
</evidence>
<dbReference type="Proteomes" id="UP000001072">
    <property type="component" value="Unassembled WGS sequence"/>
</dbReference>
<dbReference type="GeneID" id="18932202"/>